<dbReference type="FunFam" id="3.40.47.10:FF:000019">
    <property type="entry name" value="Polyketide synthase type I"/>
    <property type="match status" value="1"/>
</dbReference>
<evidence type="ECO:0000256" key="2">
    <source>
        <dbReference type="ARBA" id="ARBA00022553"/>
    </source>
</evidence>
<dbReference type="InterPro" id="IPR036291">
    <property type="entry name" value="NAD(P)-bd_dom_sf"/>
</dbReference>
<evidence type="ECO:0000259" key="10">
    <source>
        <dbReference type="PROSITE" id="PS52019"/>
    </source>
</evidence>
<dbReference type="EMBL" id="PXOH01000009">
    <property type="protein sequence ID" value="PSF37366.1"/>
    <property type="molecule type" value="Genomic_DNA"/>
</dbReference>
<evidence type="ECO:0000256" key="7">
    <source>
        <dbReference type="PROSITE-ProRule" id="PRU01363"/>
    </source>
</evidence>
<feature type="region of interest" description="N-terminal hotdog fold" evidence="7">
    <location>
        <begin position="905"/>
        <end position="1028"/>
    </location>
</feature>
<dbReference type="InterPro" id="IPR009081">
    <property type="entry name" value="PP-bd_ACP"/>
</dbReference>
<dbReference type="SUPFAM" id="SSF55048">
    <property type="entry name" value="Probable ACP-binding domain of malonyl-CoA ACP transacylase"/>
    <property type="match status" value="1"/>
</dbReference>
<dbReference type="InterPro" id="IPR029063">
    <property type="entry name" value="SAM-dependent_MTases_sf"/>
</dbReference>
<dbReference type="SMART" id="SM00827">
    <property type="entry name" value="PKS_AT"/>
    <property type="match status" value="1"/>
</dbReference>
<dbReference type="InterPro" id="IPR013968">
    <property type="entry name" value="PKS_KR"/>
</dbReference>
<dbReference type="InterPro" id="IPR050091">
    <property type="entry name" value="PKS_NRPS_Biosynth_Enz"/>
</dbReference>
<reference evidence="11 12" key="1">
    <citation type="submission" date="2018-03" db="EMBL/GenBank/DDBJ databases">
        <title>The ancient ancestry and fast evolution of plastids.</title>
        <authorList>
            <person name="Moore K.R."/>
            <person name="Magnabosco C."/>
            <person name="Momper L."/>
            <person name="Gold D.A."/>
            <person name="Bosak T."/>
            <person name="Fournier G.P."/>
        </authorList>
    </citation>
    <scope>NUCLEOTIDE SEQUENCE [LARGE SCALE GENOMIC DNA]</scope>
    <source>
        <strain evidence="11 12">CCALA 016</strain>
    </source>
</reference>
<keyword evidence="6" id="KW-0012">Acyltransferase</keyword>
<dbReference type="SMART" id="SM00822">
    <property type="entry name" value="PKS_KR"/>
    <property type="match status" value="1"/>
</dbReference>
<dbReference type="InterPro" id="IPR013154">
    <property type="entry name" value="ADH-like_N"/>
</dbReference>
<feature type="active site" description="Proton acceptor; for dehydratase activity" evidence="7">
    <location>
        <position position="937"/>
    </location>
</feature>
<feature type="domain" description="Carrier" evidence="8">
    <location>
        <begin position="2332"/>
        <end position="2409"/>
    </location>
</feature>
<dbReference type="Pfam" id="PF08242">
    <property type="entry name" value="Methyltransf_12"/>
    <property type="match status" value="1"/>
</dbReference>
<dbReference type="Gene3D" id="3.10.129.10">
    <property type="entry name" value="Hotdog Thioesterase"/>
    <property type="match status" value="1"/>
</dbReference>
<proteinExistence type="predicted"/>
<dbReference type="RefSeq" id="WP_106456848.1">
    <property type="nucleotide sequence ID" value="NZ_PXOH01000009.1"/>
</dbReference>
<dbReference type="Gene3D" id="3.30.70.3290">
    <property type="match status" value="1"/>
</dbReference>
<dbReference type="SUPFAM" id="SSF50129">
    <property type="entry name" value="GroES-like"/>
    <property type="match status" value="1"/>
</dbReference>
<dbReference type="CDD" id="cd05195">
    <property type="entry name" value="enoyl_red"/>
    <property type="match status" value="1"/>
</dbReference>
<protein>
    <submittedName>
        <fullName evidence="11">Beta-ketoacyl synthase</fullName>
    </submittedName>
</protein>
<evidence type="ECO:0000256" key="3">
    <source>
        <dbReference type="ARBA" id="ARBA00022679"/>
    </source>
</evidence>
<dbReference type="Gene3D" id="3.40.50.11460">
    <property type="match status" value="1"/>
</dbReference>
<dbReference type="SUPFAM" id="SSF52151">
    <property type="entry name" value="FabD/lysophospholipase-like"/>
    <property type="match status" value="1"/>
</dbReference>
<dbReference type="CDD" id="cd00833">
    <property type="entry name" value="PKS"/>
    <property type="match status" value="1"/>
</dbReference>
<dbReference type="PROSITE" id="PS52019">
    <property type="entry name" value="PKS_MFAS_DH"/>
    <property type="match status" value="1"/>
</dbReference>
<dbReference type="SMART" id="SM00826">
    <property type="entry name" value="PKS_DH"/>
    <property type="match status" value="1"/>
</dbReference>
<sequence>MSDQLSTSQRLLNALKQARQQLEAVEQQTNEPIAIVGMGCRFPGGANDPDAYWHLLSQGVDAIAEIPQQRWNVEAYYDRNPEAKGKMYTRSGGFIEDVDQFDPQFFGISPREAQSLDPQASLLLEVSYTALEHAGQSIEQLKGSQTGVFIGIGFDDYAKRSINSGDPTRIDAYSSLGNTRSITVGRIAYVFGLQGPVIQLDTTCSSSLLAVHLACQSLRTKECHLALAGGVNLMLSPEPMIGFCKLKALSVDGRCKTFDASADGYGRGEGCGIVVLKRLSDAVANQDQILSIILGSAVNHDGQSNGLTAPNGSAQEAVIRQALSNARIKPKQVQYVETHGTGTPLGDPIEILALGKVLSEGRTLDNPFKIGSVKTNFGHLEAAAGVASLMKVVLSMQHQHIPAHLHFKEPNPYIPWQKLPIVVPTELTVWPTEDRRIAGISSFGMSGTNVHLILAEAPTTEQKPFIDRPLHLLTLSAKSEPALQELSQRYQNFLSSDVQLADLCYTANTGRSHFEHRLAVVASNIDQLLLKLKTGDVIKDTVSRQQPSIAFLFTGQGSQYLGMGRQLYETQPTFKKVLDQCAEILDPYLDISLIEVLETEHIDQTVYTQPALFALQYALAQLWLTWGVTPSVVMGHSVGEYVAACVAGVFSLEDGLKLIAHRGRLMQELPQDGAMVAVMASFERVQEVIQSYQPAIVIAAINHSANTVISGQKQAIEQVIRDFEQQGIKTTRLKVSHGFHSPLMQPMLENFLEIAQSIRYSSPQIPLISNLTGEIATDEIATPEYWCHHVCHPVKFAQSMNTVAKERCDIFLEIGPKPILLGMGSLALASEQQTSNLWLPSLRSLEDWPTLLSSLANLSVRGVSINWSAFDQDYPRQRISLPTYPFEKQKYWLEFPKQIRITQEHPLLGQKLNLAGSKTFHFESYLSQDSPFFLKDHCVFEQVIFPAAGYIEMALAAGSKLFGDSSISLKSISISQALALSDSHKTVQLKLIPETEQDYCFEIYSLASEESNWTLHAKGTISSESFLLSQSKINLEKPSQLIDAKTHYQQYREIGIYYGKNFQVIQNLWIDKGQALGQIELLETDDSYQFHPILLDACLQVAGASLIHDNIQKTYLPVGLDGFIYDNHPENVRQFYADAKVRSLHPNPIIDIQLLSSDGTVIAILEGLQLSLVHSSQNDLQNWLYQIEWRRQNLVQSSNYLLTPEAIYGSLKPDLASQFELKDYQKLLSNLEAISVNYILDALAQIGLEFQLKTRFTTSELIQQLGIIQRHQRLFNRLLEILAEEGILQKIKDDWEVIQLPKKVLLDDIEHSPEFTLLARCGLHLAKVLQGKCDPIELIFPQGDLSSATELYQNSLGAKLMNTLIQKVMSKALENKPKEETIKILEIGAGTGGTTAYVLPNLDAKSTEYVFTDISPLFTTKAAEKFKDYSFVKYQLLDIEKEPKLQGFNLQEYDLIIAANVLHATQDLQNTLLHIQQLLSAKGQLILLEGTRPLRWLDLIFGLTEGWWRFKDTEIRPSYPLISAQQWQELLNSSGFQQAVALTYQEDWLNQQSVIIAQKDDKRNWLIFADSQGVATKLTQLLEAQGDICHLVYADDKLDNFKVLFQEQPSQNILYLWGLDTPVAESLNGQTLADSSQKLVESLLSLIQSLANPCNLWLVTRDAVALEKNDTVSGIVQSSVWGMGKAIALEYPNINCKQIDLDLEASLDEQVQILLNEILANTQENQVAFRDTNRYVARLARYSQNVSTDEAVQLTITQRGTLENLQWQPIKRSIPKAGEVEIYIYATGLNFRDVLNALDLYPGDAGALGCECVGEIVAVGEGVKDLKVGQSVIAIASNSFSHYVTVNALLVAPKPENLNFNEAATLPVAFLTAYYSLHHLAKIKKGDAVLIHAAAGGVGMAAVQIAQKAGAEVFATASPKKWDTLRKMGVQHLMNSRTLDFTEKIQQITQGKGVDIVLNSLSGEFITKSLSVLKDTGYFIEIGKSGLKTSQISEIKPNASYFVVDMMELCQKDPQFIQSLLKNLTQQFQEKTLKPLPYQTYPTSDIVTAFRRMSLGQHIGKIVITQNRKFEYRGTYLITGGLGGLGLLVARWLIEKGVRHLVLVSRSGATAKQLEEFNQLEAQILVRQADVTQSEQLQTICAEIKDSLPPLRGVIHAAGILDDGVLEQMNWSRFERVMAPKVQGAWHLHTLTLDQSLDCFVLFSSATALLGSPGQGNHVTANTFLDSLAHYRQSLGLPAMSINWGVWSEIGAAARKQANFQGIGAISPEAGLAIFEQLMNQSTAQVGVVPIDWSLFPSQAPFFADFWDKQRINIQKESSDLFHQLLSTPAEEQRAFLATHVRSQIAQVLGFSPQEINMQKGFFDLGMDSLTSVEFKNKLQNTLGVTLSATVAFDYPNVEALVNYLAQEVLEITPVSEEKTDLASLSEDDIADLLAQELLEIEQGKQR</sequence>
<dbReference type="PANTHER" id="PTHR43775">
    <property type="entry name" value="FATTY ACID SYNTHASE"/>
    <property type="match status" value="1"/>
</dbReference>
<dbReference type="InterPro" id="IPR016039">
    <property type="entry name" value="Thiolase-like"/>
</dbReference>
<keyword evidence="1" id="KW-0596">Phosphopantetheine</keyword>
<dbReference type="SMART" id="SM00823">
    <property type="entry name" value="PKS_PP"/>
    <property type="match status" value="1"/>
</dbReference>
<evidence type="ECO:0000259" key="9">
    <source>
        <dbReference type="PROSITE" id="PS52004"/>
    </source>
</evidence>
<dbReference type="SMART" id="SM00825">
    <property type="entry name" value="PKS_KS"/>
    <property type="match status" value="1"/>
</dbReference>
<dbReference type="InterPro" id="IPR049551">
    <property type="entry name" value="PKS_DH_C"/>
</dbReference>
<dbReference type="GO" id="GO:0031177">
    <property type="term" value="F:phosphopantetheine binding"/>
    <property type="evidence" value="ECO:0007669"/>
    <property type="project" value="InterPro"/>
</dbReference>
<reference evidence="11 12" key="2">
    <citation type="submission" date="2018-03" db="EMBL/GenBank/DDBJ databases">
        <authorList>
            <person name="Keele B.F."/>
        </authorList>
    </citation>
    <scope>NUCLEOTIDE SEQUENCE [LARGE SCALE GENOMIC DNA]</scope>
    <source>
        <strain evidence="11 12">CCALA 016</strain>
    </source>
</reference>
<dbReference type="Gene3D" id="3.90.180.10">
    <property type="entry name" value="Medium-chain alcohol dehydrogenases, catalytic domain"/>
    <property type="match status" value="1"/>
</dbReference>
<keyword evidence="4" id="KW-0521">NADP</keyword>
<dbReference type="CDD" id="cd02440">
    <property type="entry name" value="AdoMet_MTases"/>
    <property type="match status" value="1"/>
</dbReference>
<dbReference type="SMART" id="SM00829">
    <property type="entry name" value="PKS_ER"/>
    <property type="match status" value="1"/>
</dbReference>
<dbReference type="InterPro" id="IPR001227">
    <property type="entry name" value="Ac_transferase_dom_sf"/>
</dbReference>
<feature type="domain" description="Ketosynthase family 3 (KS3)" evidence="9">
    <location>
        <begin position="30"/>
        <end position="456"/>
    </location>
</feature>
<dbReference type="Pfam" id="PF08659">
    <property type="entry name" value="KR"/>
    <property type="match status" value="1"/>
</dbReference>
<dbReference type="InterPro" id="IPR014031">
    <property type="entry name" value="Ketoacyl_synth_C"/>
</dbReference>
<dbReference type="InterPro" id="IPR020806">
    <property type="entry name" value="PKS_PP-bd"/>
</dbReference>
<dbReference type="SMART" id="SM01294">
    <property type="entry name" value="PKS_PP_betabranch"/>
    <property type="match status" value="1"/>
</dbReference>
<dbReference type="InterPro" id="IPR020843">
    <property type="entry name" value="ER"/>
</dbReference>
<dbReference type="GO" id="GO:0004312">
    <property type="term" value="F:fatty acid synthase activity"/>
    <property type="evidence" value="ECO:0007669"/>
    <property type="project" value="TreeGrafter"/>
</dbReference>
<dbReference type="InterPro" id="IPR020807">
    <property type="entry name" value="PKS_DH"/>
</dbReference>
<dbReference type="Gene3D" id="3.40.50.720">
    <property type="entry name" value="NAD(P)-binding Rossmann-like Domain"/>
    <property type="match status" value="2"/>
</dbReference>
<gene>
    <name evidence="11" type="ORF">C7H19_10590</name>
</gene>
<dbReference type="Pfam" id="PF08240">
    <property type="entry name" value="ADH_N"/>
    <property type="match status" value="1"/>
</dbReference>
<dbReference type="InterPro" id="IPR014030">
    <property type="entry name" value="Ketoacyl_synth_N"/>
</dbReference>
<dbReference type="InterPro" id="IPR049552">
    <property type="entry name" value="PKS_DH_N"/>
</dbReference>
<keyword evidence="12" id="KW-1185">Reference proteome</keyword>
<keyword evidence="2" id="KW-0597">Phosphoprotein</keyword>
<dbReference type="Gene3D" id="3.40.366.10">
    <property type="entry name" value="Malonyl-Coenzyme A Acyl Carrier Protein, domain 2"/>
    <property type="match status" value="1"/>
</dbReference>
<organism evidence="11 12">
    <name type="scientific">Aphanothece hegewaldii CCALA 016</name>
    <dbReference type="NCBI Taxonomy" id="2107694"/>
    <lineage>
        <taxon>Bacteria</taxon>
        <taxon>Bacillati</taxon>
        <taxon>Cyanobacteriota</taxon>
        <taxon>Cyanophyceae</taxon>
        <taxon>Oscillatoriophycideae</taxon>
        <taxon>Chroococcales</taxon>
        <taxon>Aphanothecaceae</taxon>
        <taxon>Aphanothece</taxon>
    </lineage>
</organism>
<dbReference type="SUPFAM" id="SSF51735">
    <property type="entry name" value="NAD(P)-binding Rossmann-fold domains"/>
    <property type="match status" value="3"/>
</dbReference>
<dbReference type="Pfam" id="PF00109">
    <property type="entry name" value="ketoacyl-synt"/>
    <property type="match status" value="1"/>
</dbReference>
<dbReference type="Proteomes" id="UP000239001">
    <property type="component" value="Unassembled WGS sequence"/>
</dbReference>
<dbReference type="InterPro" id="IPR013217">
    <property type="entry name" value="Methyltransf_12"/>
</dbReference>
<comment type="caution">
    <text evidence="11">The sequence shown here is derived from an EMBL/GenBank/DDBJ whole genome shotgun (WGS) entry which is preliminary data.</text>
</comment>
<dbReference type="Gene3D" id="3.40.47.10">
    <property type="match status" value="1"/>
</dbReference>
<name>A0A2T1LYA7_9CHRO</name>
<evidence type="ECO:0000256" key="1">
    <source>
        <dbReference type="ARBA" id="ARBA00022450"/>
    </source>
</evidence>
<dbReference type="InterPro" id="IPR011032">
    <property type="entry name" value="GroES-like_sf"/>
</dbReference>
<dbReference type="PANTHER" id="PTHR43775:SF37">
    <property type="entry name" value="SI:DKEY-61P9.11"/>
    <property type="match status" value="1"/>
</dbReference>
<feature type="active site" description="Proton donor; for dehydratase activity" evidence="7">
    <location>
        <position position="1096"/>
    </location>
</feature>
<dbReference type="FunFam" id="1.10.1200.10:FF:000007">
    <property type="entry name" value="Probable polyketide synthase pks17"/>
    <property type="match status" value="1"/>
</dbReference>
<dbReference type="Pfam" id="PF02801">
    <property type="entry name" value="Ketoacyl-synt_C"/>
    <property type="match status" value="1"/>
</dbReference>
<evidence type="ECO:0000256" key="6">
    <source>
        <dbReference type="ARBA" id="ARBA00023315"/>
    </source>
</evidence>
<dbReference type="InterPro" id="IPR057326">
    <property type="entry name" value="KR_dom"/>
</dbReference>
<accession>A0A2T1LYA7</accession>
<dbReference type="InterPro" id="IPR014043">
    <property type="entry name" value="Acyl_transferase_dom"/>
</dbReference>
<dbReference type="Gene3D" id="3.10.129.120">
    <property type="match status" value="1"/>
</dbReference>
<dbReference type="InterPro" id="IPR016035">
    <property type="entry name" value="Acyl_Trfase/lysoPLipase"/>
</dbReference>
<dbReference type="Pfam" id="PF14765">
    <property type="entry name" value="PS-DH"/>
    <property type="match status" value="1"/>
</dbReference>
<dbReference type="FunFam" id="3.40.50.720:FF:000209">
    <property type="entry name" value="Polyketide synthase Pks12"/>
    <property type="match status" value="1"/>
</dbReference>
<dbReference type="GO" id="GO:0006633">
    <property type="term" value="P:fatty acid biosynthetic process"/>
    <property type="evidence" value="ECO:0007669"/>
    <property type="project" value="TreeGrafter"/>
</dbReference>
<keyword evidence="5" id="KW-0511">Multifunctional enzyme</keyword>
<dbReference type="Pfam" id="PF00550">
    <property type="entry name" value="PP-binding"/>
    <property type="match status" value="1"/>
</dbReference>
<evidence type="ECO:0000256" key="5">
    <source>
        <dbReference type="ARBA" id="ARBA00023268"/>
    </source>
</evidence>
<dbReference type="Pfam" id="PF22621">
    <property type="entry name" value="CurL-like_PKS_C"/>
    <property type="match status" value="1"/>
</dbReference>
<dbReference type="SUPFAM" id="SSF53901">
    <property type="entry name" value="Thiolase-like"/>
    <property type="match status" value="1"/>
</dbReference>
<dbReference type="PROSITE" id="PS50075">
    <property type="entry name" value="CARRIER"/>
    <property type="match status" value="1"/>
</dbReference>
<dbReference type="GO" id="GO:0016491">
    <property type="term" value="F:oxidoreductase activity"/>
    <property type="evidence" value="ECO:0007669"/>
    <property type="project" value="InterPro"/>
</dbReference>
<dbReference type="OrthoDB" id="499075at2"/>
<dbReference type="InterPro" id="IPR016036">
    <property type="entry name" value="Malonyl_transacylase_ACP-bd"/>
</dbReference>
<dbReference type="Gene3D" id="3.40.50.150">
    <property type="entry name" value="Vaccinia Virus protein VP39"/>
    <property type="match status" value="1"/>
</dbReference>
<evidence type="ECO:0000313" key="12">
    <source>
        <dbReference type="Proteomes" id="UP000239001"/>
    </source>
</evidence>
<dbReference type="FunFam" id="3.40.366.10:FF:000002">
    <property type="entry name" value="Probable polyketide synthase 2"/>
    <property type="match status" value="1"/>
</dbReference>
<evidence type="ECO:0000259" key="8">
    <source>
        <dbReference type="PROSITE" id="PS50075"/>
    </source>
</evidence>
<dbReference type="PROSITE" id="PS52004">
    <property type="entry name" value="KS3_2"/>
    <property type="match status" value="1"/>
</dbReference>
<dbReference type="Pfam" id="PF21089">
    <property type="entry name" value="PKS_DH_N"/>
    <property type="match status" value="1"/>
</dbReference>
<dbReference type="InterPro" id="IPR049900">
    <property type="entry name" value="PKS_mFAS_DH"/>
</dbReference>
<evidence type="ECO:0000313" key="11">
    <source>
        <dbReference type="EMBL" id="PSF37366.1"/>
    </source>
</evidence>
<dbReference type="SUPFAM" id="SSF47336">
    <property type="entry name" value="ACP-like"/>
    <property type="match status" value="1"/>
</dbReference>
<dbReference type="SUPFAM" id="SSF53335">
    <property type="entry name" value="S-adenosyl-L-methionine-dependent methyltransferases"/>
    <property type="match status" value="1"/>
</dbReference>
<dbReference type="Pfam" id="PF13602">
    <property type="entry name" value="ADH_zinc_N_2"/>
    <property type="match status" value="1"/>
</dbReference>
<dbReference type="CDD" id="cd08955">
    <property type="entry name" value="KR_2_FAS_SDR_x"/>
    <property type="match status" value="1"/>
</dbReference>
<feature type="region of interest" description="C-terminal hotdog fold" evidence="7">
    <location>
        <begin position="1039"/>
        <end position="1179"/>
    </location>
</feature>
<keyword evidence="3" id="KW-0808">Transferase</keyword>
<evidence type="ECO:0000256" key="4">
    <source>
        <dbReference type="ARBA" id="ARBA00022857"/>
    </source>
</evidence>
<dbReference type="Gene3D" id="1.10.1200.10">
    <property type="entry name" value="ACP-like"/>
    <property type="match status" value="1"/>
</dbReference>
<dbReference type="InterPro" id="IPR036736">
    <property type="entry name" value="ACP-like_sf"/>
</dbReference>
<dbReference type="InterPro" id="IPR020841">
    <property type="entry name" value="PKS_Beta-ketoAc_synthase_dom"/>
</dbReference>
<feature type="domain" description="PKS/mFAS DH" evidence="10">
    <location>
        <begin position="905"/>
        <end position="1179"/>
    </location>
</feature>
<dbReference type="Pfam" id="PF00698">
    <property type="entry name" value="Acyl_transf_1"/>
    <property type="match status" value="1"/>
</dbReference>